<dbReference type="InterPro" id="IPR003107">
    <property type="entry name" value="HAT"/>
</dbReference>
<keyword evidence="5" id="KW-0747">Spliceosome</keyword>
<evidence type="ECO:0000256" key="10">
    <source>
        <dbReference type="ARBA" id="ARBA00039472"/>
    </source>
</evidence>
<dbReference type="InterPro" id="IPR011990">
    <property type="entry name" value="TPR-like_helical_dom_sf"/>
</dbReference>
<dbReference type="AlphaFoldDB" id="A0A9W8LIN3"/>
<dbReference type="SUPFAM" id="SSF48452">
    <property type="entry name" value="TPR-like"/>
    <property type="match status" value="4"/>
</dbReference>
<evidence type="ECO:0000256" key="2">
    <source>
        <dbReference type="ARBA" id="ARBA00008644"/>
    </source>
</evidence>
<dbReference type="InterPro" id="IPR055433">
    <property type="entry name" value="HAT_Syf1-like_N"/>
</dbReference>
<evidence type="ECO:0000256" key="11">
    <source>
        <dbReference type="PROSITE-ProRule" id="PRU00339"/>
    </source>
</evidence>
<feature type="region of interest" description="Disordered" evidence="12">
    <location>
        <begin position="755"/>
        <end position="790"/>
    </location>
</feature>
<comment type="subunit">
    <text evidence="3">Associated with the spliceosome.</text>
</comment>
<evidence type="ECO:0000313" key="17">
    <source>
        <dbReference type="Proteomes" id="UP001140217"/>
    </source>
</evidence>
<sequence>MDIDISDEDLRFEEEVLQAPYRLKGWQRYIDHKRGGAARALSMVFERAVGKLPGSYKLWHQYLQHRVGLVAGRNPVRSEDEMRKTRLCFERALLGLHKMPELWLMYVRFSTRQPDVTAARRCFDRALRALPVAQHAAVWREYLRFARRVGGVTAERVFARYLRVWPEQAEQYVEWCVETGAWRAAAQRLVAMLGDAGFRSPRGTTAAQLWRQLAQLVRHHPDADWDAEPALRDGIGRCPAAAGELWVALGTVHIARGRIEHARDVFEEALRAAPTVRDFALVFDAYAEMEEAAISAAMEAEAARAGAAPSDRALLLDLRLLQLERLMDRRPLLVNDIALRRNPSDAAAWLARAALWAARAADESRDADERRRAGAQAAQTLEDALRAVDVRRASTAELWLAYARHCAADVPRLRVVLDRAVAAPAATVDDLAALYVAYAEAELAAGDVEHARRVLTQATAEPRGLAGRRVDYRDGSLAPAQRVFKSQRVWALLVDVEEATGTVDSCRAAYERMLELRIATPQVVVNYAAFLEEHRYFEDAFRAYERGIDLFGYPVAIELWNIYLAKFVRRYGGAKIERARDLFEQALDKCPPEYARPLFVAYGRLEEDHGLARRALRVYERATQAVHARERLDMFRFYAARTAALVGGAAARAVYERGIEELGDRGALELGLEYARVELQLGEVDRARALYQYASQFADPRTDARLWDAWNEFEVAHGNEDTFREMLRVRRSVQARFNTDARYLAALELDEQRRRKDRAMKKASAPVSADAAPAANPDEVAIDMDDDDDM</sequence>
<dbReference type="GO" id="GO:0071014">
    <property type="term" value="C:post-mRNA release spliceosomal complex"/>
    <property type="evidence" value="ECO:0007669"/>
    <property type="project" value="TreeGrafter"/>
</dbReference>
<dbReference type="Proteomes" id="UP001140217">
    <property type="component" value="Unassembled WGS sequence"/>
</dbReference>
<dbReference type="InterPro" id="IPR055430">
    <property type="entry name" value="HAT_Syf1_CNRKL1_C"/>
</dbReference>
<dbReference type="SMART" id="SM00386">
    <property type="entry name" value="HAT"/>
    <property type="match status" value="11"/>
</dbReference>
<keyword evidence="8" id="KW-0539">Nucleus</keyword>
<feature type="domain" description="Pre-mRNA-splicing factor Syf1/CRNKL1-like C-terminal HAT-repeats" evidence="14">
    <location>
        <begin position="394"/>
        <end position="767"/>
    </location>
</feature>
<accession>A0A9W8LIN3</accession>
<name>A0A9W8LIN3_9FUNG</name>
<evidence type="ECO:0000256" key="7">
    <source>
        <dbReference type="ARBA" id="ARBA00023187"/>
    </source>
</evidence>
<evidence type="ECO:0000259" key="13">
    <source>
        <dbReference type="Pfam" id="PF23220"/>
    </source>
</evidence>
<dbReference type="GO" id="GO:0071007">
    <property type="term" value="C:U2-type catalytic step 2 spliceosome"/>
    <property type="evidence" value="ECO:0007669"/>
    <property type="project" value="TreeGrafter"/>
</dbReference>
<organism evidence="16 17">
    <name type="scientific">Coemansia javaensis</name>
    <dbReference type="NCBI Taxonomy" id="2761396"/>
    <lineage>
        <taxon>Eukaryota</taxon>
        <taxon>Fungi</taxon>
        <taxon>Fungi incertae sedis</taxon>
        <taxon>Zoopagomycota</taxon>
        <taxon>Kickxellomycotina</taxon>
        <taxon>Kickxellomycetes</taxon>
        <taxon>Kickxellales</taxon>
        <taxon>Kickxellaceae</taxon>
        <taxon>Coemansia</taxon>
    </lineage>
</organism>
<keyword evidence="4" id="KW-0507">mRNA processing</keyword>
<evidence type="ECO:0000256" key="3">
    <source>
        <dbReference type="ARBA" id="ARBA00011524"/>
    </source>
</evidence>
<comment type="subcellular location">
    <subcellularLocation>
        <location evidence="1">Nucleus</location>
    </subcellularLocation>
</comment>
<evidence type="ECO:0000256" key="1">
    <source>
        <dbReference type="ARBA" id="ARBA00004123"/>
    </source>
</evidence>
<protein>
    <recommendedName>
        <fullName evidence="10">Pre-mRNA-splicing factor SYF1</fullName>
    </recommendedName>
</protein>
<evidence type="ECO:0000256" key="5">
    <source>
        <dbReference type="ARBA" id="ARBA00022728"/>
    </source>
</evidence>
<dbReference type="InterPro" id="IPR019734">
    <property type="entry name" value="TPR_rpt"/>
</dbReference>
<proteinExistence type="inferred from homology"/>
<comment type="similarity">
    <text evidence="2">Belongs to the crooked-neck family.</text>
</comment>
<dbReference type="PROSITE" id="PS50005">
    <property type="entry name" value="TPR"/>
    <property type="match status" value="1"/>
</dbReference>
<feature type="compositionally biased region" description="Acidic residues" evidence="12">
    <location>
        <begin position="780"/>
        <end position="790"/>
    </location>
</feature>
<dbReference type="InterPro" id="IPR045075">
    <property type="entry name" value="Syf1-like"/>
</dbReference>
<gene>
    <name evidence="16" type="primary">SYF1</name>
    <name evidence="16" type="ORF">H4R18_003385</name>
</gene>
<dbReference type="GO" id="GO:0000974">
    <property type="term" value="C:Prp19 complex"/>
    <property type="evidence" value="ECO:0007669"/>
    <property type="project" value="TreeGrafter"/>
</dbReference>
<dbReference type="GO" id="GO:0000349">
    <property type="term" value="P:generation of catalytic spliceosome for first transesterification step"/>
    <property type="evidence" value="ECO:0007669"/>
    <property type="project" value="TreeGrafter"/>
</dbReference>
<evidence type="ECO:0000259" key="15">
    <source>
        <dbReference type="Pfam" id="PF23233"/>
    </source>
</evidence>
<comment type="caution">
    <text evidence="16">The sequence shown here is derived from an EMBL/GenBank/DDBJ whole genome shotgun (WGS) entry which is preliminary data.</text>
</comment>
<dbReference type="InterPro" id="IPR056350">
    <property type="entry name" value="HAT_Syf1_central"/>
</dbReference>
<evidence type="ECO:0000256" key="9">
    <source>
        <dbReference type="ARBA" id="ARBA00037272"/>
    </source>
</evidence>
<evidence type="ECO:0000313" key="16">
    <source>
        <dbReference type="EMBL" id="KAJ2780556.1"/>
    </source>
</evidence>
<comment type="function">
    <text evidence="9">Involved in pre-mRNA splicing and cell cycle progression.</text>
</comment>
<keyword evidence="17" id="KW-1185">Reference proteome</keyword>
<evidence type="ECO:0000256" key="12">
    <source>
        <dbReference type="SAM" id="MobiDB-lite"/>
    </source>
</evidence>
<dbReference type="PANTHER" id="PTHR11246">
    <property type="entry name" value="PRE-MRNA SPLICING FACTOR"/>
    <property type="match status" value="1"/>
</dbReference>
<dbReference type="Pfam" id="PF23233">
    <property type="entry name" value="HAT_Syf1_CNRKL1_N"/>
    <property type="match status" value="1"/>
</dbReference>
<feature type="domain" description="Pre-mRNA-splicing factor SYF1 central HAT repeats" evidence="13">
    <location>
        <begin position="170"/>
        <end position="360"/>
    </location>
</feature>
<dbReference type="FunFam" id="1.25.40.10:FF:000023">
    <property type="entry name" value="Pre-mRNA-splicing factor SYF1"/>
    <property type="match status" value="1"/>
</dbReference>
<dbReference type="PANTHER" id="PTHR11246:SF5">
    <property type="entry name" value="PRE-MRNA-SPLICING FACTOR SYF1"/>
    <property type="match status" value="1"/>
</dbReference>
<reference evidence="16" key="1">
    <citation type="submission" date="2022-07" db="EMBL/GenBank/DDBJ databases">
        <title>Phylogenomic reconstructions and comparative analyses of Kickxellomycotina fungi.</title>
        <authorList>
            <person name="Reynolds N.K."/>
            <person name="Stajich J.E."/>
            <person name="Barry K."/>
            <person name="Grigoriev I.V."/>
            <person name="Crous P."/>
            <person name="Smith M.E."/>
        </authorList>
    </citation>
    <scope>NUCLEOTIDE SEQUENCE</scope>
    <source>
        <strain evidence="16">NBRC 105414</strain>
    </source>
</reference>
<dbReference type="Gene3D" id="1.25.40.10">
    <property type="entry name" value="Tetratricopeptide repeat domain"/>
    <property type="match status" value="4"/>
</dbReference>
<keyword evidence="11" id="KW-0802">TPR repeat</keyword>
<evidence type="ECO:0000259" key="14">
    <source>
        <dbReference type="Pfam" id="PF23231"/>
    </source>
</evidence>
<feature type="compositionally biased region" description="Low complexity" evidence="12">
    <location>
        <begin position="763"/>
        <end position="779"/>
    </location>
</feature>
<feature type="domain" description="Pre-mRNA-splicing factor Syf1-like N-terminal HAT-repeats" evidence="15">
    <location>
        <begin position="8"/>
        <end position="167"/>
    </location>
</feature>
<keyword evidence="6" id="KW-0677">Repeat</keyword>
<dbReference type="OrthoDB" id="10067343at2759"/>
<feature type="repeat" description="TPR" evidence="11">
    <location>
        <begin position="243"/>
        <end position="276"/>
    </location>
</feature>
<dbReference type="EMBL" id="JANBUL010000133">
    <property type="protein sequence ID" value="KAJ2780556.1"/>
    <property type="molecule type" value="Genomic_DNA"/>
</dbReference>
<evidence type="ECO:0000256" key="4">
    <source>
        <dbReference type="ARBA" id="ARBA00022664"/>
    </source>
</evidence>
<evidence type="ECO:0000256" key="6">
    <source>
        <dbReference type="ARBA" id="ARBA00022737"/>
    </source>
</evidence>
<dbReference type="Pfam" id="PF23231">
    <property type="entry name" value="HAT_Syf1_CNRKL1_C"/>
    <property type="match status" value="1"/>
</dbReference>
<evidence type="ECO:0000256" key="8">
    <source>
        <dbReference type="ARBA" id="ARBA00023242"/>
    </source>
</evidence>
<keyword evidence="7" id="KW-0508">mRNA splicing</keyword>
<dbReference type="Pfam" id="PF23220">
    <property type="entry name" value="HAT_Syf1_M"/>
    <property type="match status" value="1"/>
</dbReference>